<comment type="caution">
    <text evidence="1">The sequence shown here is derived from an EMBL/GenBank/DDBJ whole genome shotgun (WGS) entry which is preliminary data.</text>
</comment>
<keyword evidence="2" id="KW-1185">Reference proteome</keyword>
<protein>
    <submittedName>
        <fullName evidence="1">Uncharacterized protein</fullName>
    </submittedName>
</protein>
<gene>
    <name evidence="1" type="ORF">QE152_g40638</name>
</gene>
<evidence type="ECO:0000313" key="1">
    <source>
        <dbReference type="EMBL" id="KAK9675098.1"/>
    </source>
</evidence>
<evidence type="ECO:0000313" key="2">
    <source>
        <dbReference type="Proteomes" id="UP001458880"/>
    </source>
</evidence>
<organism evidence="1 2">
    <name type="scientific">Popillia japonica</name>
    <name type="common">Japanese beetle</name>
    <dbReference type="NCBI Taxonomy" id="7064"/>
    <lineage>
        <taxon>Eukaryota</taxon>
        <taxon>Metazoa</taxon>
        <taxon>Ecdysozoa</taxon>
        <taxon>Arthropoda</taxon>
        <taxon>Hexapoda</taxon>
        <taxon>Insecta</taxon>
        <taxon>Pterygota</taxon>
        <taxon>Neoptera</taxon>
        <taxon>Endopterygota</taxon>
        <taxon>Coleoptera</taxon>
        <taxon>Polyphaga</taxon>
        <taxon>Scarabaeiformia</taxon>
        <taxon>Scarabaeidae</taxon>
        <taxon>Rutelinae</taxon>
        <taxon>Popillia</taxon>
    </lineage>
</organism>
<name>A0AAW1HFN1_POPJA</name>
<dbReference type="Proteomes" id="UP001458880">
    <property type="component" value="Unassembled WGS sequence"/>
</dbReference>
<proteinExistence type="predicted"/>
<dbReference type="EMBL" id="JASPKY010001277">
    <property type="protein sequence ID" value="KAK9675098.1"/>
    <property type="molecule type" value="Genomic_DNA"/>
</dbReference>
<reference evidence="1 2" key="1">
    <citation type="journal article" date="2024" name="BMC Genomics">
        <title>De novo assembly and annotation of Popillia japonica's genome with initial clues to its potential as an invasive pest.</title>
        <authorList>
            <person name="Cucini C."/>
            <person name="Boschi S."/>
            <person name="Funari R."/>
            <person name="Cardaioli E."/>
            <person name="Iannotti N."/>
            <person name="Marturano G."/>
            <person name="Paoli F."/>
            <person name="Bruttini M."/>
            <person name="Carapelli A."/>
            <person name="Frati F."/>
            <person name="Nardi F."/>
        </authorList>
    </citation>
    <scope>NUCLEOTIDE SEQUENCE [LARGE SCALE GENOMIC DNA]</scope>
    <source>
        <strain evidence="1">DMR45628</strain>
    </source>
</reference>
<dbReference type="AlphaFoldDB" id="A0AAW1HFN1"/>
<accession>A0AAW1HFN1</accession>
<sequence length="163" mass="18550">MIGNPLCFSLKPDVSNRTESLSIYESNPTKDGLPNGPFRVVRTVAAWPGENLQVKLFYDAKFLSERYTMLLRQNFSLGRDIKLIRWSNGSRSFQKNREVIMIGNPLCFSLKPDVSNRTESLSIYESNPTKDGLPNGPFRVVRTVAAWPGENLQVKLFYDAKFL</sequence>